<accession>A0AAD1SNX2</accession>
<proteinExistence type="predicted"/>
<feature type="region of interest" description="Disordered" evidence="1">
    <location>
        <begin position="51"/>
        <end position="71"/>
    </location>
</feature>
<organism evidence="2 3">
    <name type="scientific">Pelobates cultripes</name>
    <name type="common">Western spadefoot toad</name>
    <dbReference type="NCBI Taxonomy" id="61616"/>
    <lineage>
        <taxon>Eukaryota</taxon>
        <taxon>Metazoa</taxon>
        <taxon>Chordata</taxon>
        <taxon>Craniata</taxon>
        <taxon>Vertebrata</taxon>
        <taxon>Euteleostomi</taxon>
        <taxon>Amphibia</taxon>
        <taxon>Batrachia</taxon>
        <taxon>Anura</taxon>
        <taxon>Pelobatoidea</taxon>
        <taxon>Pelobatidae</taxon>
        <taxon>Pelobates</taxon>
    </lineage>
</organism>
<name>A0AAD1SNX2_PELCU</name>
<evidence type="ECO:0000313" key="2">
    <source>
        <dbReference type="EMBL" id="CAH2306850.1"/>
    </source>
</evidence>
<protein>
    <submittedName>
        <fullName evidence="2">Uncharacterized protein</fullName>
    </submittedName>
</protein>
<gene>
    <name evidence="2" type="ORF">PECUL_23A042695</name>
</gene>
<dbReference type="AlphaFoldDB" id="A0AAD1SNX2"/>
<feature type="non-terminal residue" evidence="2">
    <location>
        <position position="1"/>
    </location>
</feature>
<dbReference type="EMBL" id="OW240918">
    <property type="protein sequence ID" value="CAH2306850.1"/>
    <property type="molecule type" value="Genomic_DNA"/>
</dbReference>
<evidence type="ECO:0000256" key="1">
    <source>
        <dbReference type="SAM" id="MobiDB-lite"/>
    </source>
</evidence>
<sequence length="71" mass="7674">TAHKAKLYRLLTTSSGTPQCPCNADNFTEVKNMIALIASTNTVSLRLEKLENPQASIPNPATELPTPSLLH</sequence>
<evidence type="ECO:0000313" key="3">
    <source>
        <dbReference type="Proteomes" id="UP001295444"/>
    </source>
</evidence>
<keyword evidence="3" id="KW-1185">Reference proteome</keyword>
<dbReference type="Proteomes" id="UP001295444">
    <property type="component" value="Chromosome 07"/>
</dbReference>
<feature type="non-terminal residue" evidence="2">
    <location>
        <position position="71"/>
    </location>
</feature>
<reference evidence="2" key="1">
    <citation type="submission" date="2022-03" db="EMBL/GenBank/DDBJ databases">
        <authorList>
            <person name="Alioto T."/>
            <person name="Alioto T."/>
            <person name="Gomez Garrido J."/>
        </authorList>
    </citation>
    <scope>NUCLEOTIDE SEQUENCE</scope>
</reference>